<gene>
    <name evidence="2" type="ORF">DS421_19g648460</name>
</gene>
<evidence type="ECO:0000313" key="3">
    <source>
        <dbReference type="Proteomes" id="UP000464620"/>
    </source>
</evidence>
<name>A0A6B9V7D9_ARAHY</name>
<proteinExistence type="predicted"/>
<dbReference type="EMBL" id="CP031001">
    <property type="protein sequence ID" value="QHN76955.1"/>
    <property type="molecule type" value="Genomic_DNA"/>
</dbReference>
<feature type="region of interest" description="Disordered" evidence="1">
    <location>
        <begin position="1"/>
        <end position="69"/>
    </location>
</feature>
<sequence length="69" mass="7329">MRGESGGGGAFRNQERRGRGSIPMQRKHGGGSSSVRLGGRRERKGFGTERRRGGGATGTGGLKETRKRS</sequence>
<evidence type="ECO:0000313" key="2">
    <source>
        <dbReference type="EMBL" id="QHN76955.1"/>
    </source>
</evidence>
<protein>
    <submittedName>
        <fullName evidence="2">Uncharacterized protein</fullName>
    </submittedName>
</protein>
<feature type="compositionally biased region" description="Gly residues" evidence="1">
    <location>
        <begin position="1"/>
        <end position="10"/>
    </location>
</feature>
<reference evidence="2 3" key="1">
    <citation type="submission" date="2020-01" db="EMBL/GenBank/DDBJ databases">
        <title>Genome sequence of Arachis hypogaea, cultivar Shitouqi.</title>
        <authorList>
            <person name="Zhuang W."/>
            <person name="Chen H."/>
            <person name="Varshney R."/>
            <person name="Wang D."/>
            <person name="Ming R."/>
        </authorList>
    </citation>
    <scope>NUCLEOTIDE SEQUENCE [LARGE SCALE GENOMIC DNA]</scope>
    <source>
        <tissue evidence="2">Young leaf</tissue>
    </source>
</reference>
<evidence type="ECO:0000256" key="1">
    <source>
        <dbReference type="SAM" id="MobiDB-lite"/>
    </source>
</evidence>
<dbReference type="AlphaFoldDB" id="A0A6B9V7D9"/>
<dbReference type="Proteomes" id="UP000464620">
    <property type="component" value="Chromosome B09"/>
</dbReference>
<accession>A0A6B9V7D9</accession>
<organism evidence="2 3">
    <name type="scientific">Arachis hypogaea</name>
    <name type="common">Peanut</name>
    <dbReference type="NCBI Taxonomy" id="3818"/>
    <lineage>
        <taxon>Eukaryota</taxon>
        <taxon>Viridiplantae</taxon>
        <taxon>Streptophyta</taxon>
        <taxon>Embryophyta</taxon>
        <taxon>Tracheophyta</taxon>
        <taxon>Spermatophyta</taxon>
        <taxon>Magnoliopsida</taxon>
        <taxon>eudicotyledons</taxon>
        <taxon>Gunneridae</taxon>
        <taxon>Pentapetalae</taxon>
        <taxon>rosids</taxon>
        <taxon>fabids</taxon>
        <taxon>Fabales</taxon>
        <taxon>Fabaceae</taxon>
        <taxon>Papilionoideae</taxon>
        <taxon>50 kb inversion clade</taxon>
        <taxon>dalbergioids sensu lato</taxon>
        <taxon>Dalbergieae</taxon>
        <taxon>Pterocarpus clade</taxon>
        <taxon>Arachis</taxon>
    </lineage>
</organism>